<dbReference type="EMBL" id="JANFAV010000002">
    <property type="protein sequence ID" value="MCW6534005.1"/>
    <property type="molecule type" value="Genomic_DNA"/>
</dbReference>
<dbReference type="PROSITE" id="PS51000">
    <property type="entry name" value="HTH_DEOR_2"/>
    <property type="match status" value="1"/>
</dbReference>
<keyword evidence="1" id="KW-0805">Transcription regulation</keyword>
<dbReference type="PANTHER" id="PTHR30363:SF44">
    <property type="entry name" value="AGA OPERON TRANSCRIPTIONAL REPRESSOR-RELATED"/>
    <property type="match status" value="1"/>
</dbReference>
<keyword evidence="3" id="KW-0804">Transcription</keyword>
<dbReference type="GO" id="GO:0003677">
    <property type="term" value="F:DNA binding"/>
    <property type="evidence" value="ECO:0007669"/>
    <property type="project" value="UniProtKB-KW"/>
</dbReference>
<dbReference type="SUPFAM" id="SSF46785">
    <property type="entry name" value="Winged helix' DNA-binding domain"/>
    <property type="match status" value="1"/>
</dbReference>
<dbReference type="Pfam" id="PF08220">
    <property type="entry name" value="HTH_DeoR"/>
    <property type="match status" value="1"/>
</dbReference>
<dbReference type="SMART" id="SM00420">
    <property type="entry name" value="HTH_DEOR"/>
    <property type="match status" value="1"/>
</dbReference>
<dbReference type="SMART" id="SM01134">
    <property type="entry name" value="DeoRC"/>
    <property type="match status" value="1"/>
</dbReference>
<protein>
    <submittedName>
        <fullName evidence="5">DeoR/GlpR family DNA-binding transcription regulator</fullName>
    </submittedName>
</protein>
<accession>A0AA42CNW0</accession>
<dbReference type="InterPro" id="IPR037171">
    <property type="entry name" value="NagB/RpiA_transferase-like"/>
</dbReference>
<evidence type="ECO:0000256" key="2">
    <source>
        <dbReference type="ARBA" id="ARBA00023125"/>
    </source>
</evidence>
<dbReference type="PROSITE" id="PS00894">
    <property type="entry name" value="HTH_DEOR_1"/>
    <property type="match status" value="1"/>
</dbReference>
<feature type="domain" description="HTH deoR-type" evidence="4">
    <location>
        <begin position="3"/>
        <end position="58"/>
    </location>
</feature>
<reference evidence="5" key="1">
    <citation type="submission" date="2022-06" db="EMBL/GenBank/DDBJ databases">
        <title>Sphingomonas sp. nov. isolated from rhizosphere soil of tomato.</title>
        <authorList>
            <person name="Dong H."/>
            <person name="Gao R."/>
        </authorList>
    </citation>
    <scope>NUCLEOTIDE SEQUENCE</scope>
    <source>
        <strain evidence="5">MMSM24</strain>
    </source>
</reference>
<dbReference type="SUPFAM" id="SSF100950">
    <property type="entry name" value="NagB/RpiA/CoA transferase-like"/>
    <property type="match status" value="1"/>
</dbReference>
<dbReference type="InterPro" id="IPR018356">
    <property type="entry name" value="Tscrpt_reg_HTH_DeoR_CS"/>
</dbReference>
<comment type="caution">
    <text evidence="5">The sequence shown here is derived from an EMBL/GenBank/DDBJ whole genome shotgun (WGS) entry which is preliminary data.</text>
</comment>
<evidence type="ECO:0000256" key="1">
    <source>
        <dbReference type="ARBA" id="ARBA00023015"/>
    </source>
</evidence>
<evidence type="ECO:0000313" key="6">
    <source>
        <dbReference type="Proteomes" id="UP001165565"/>
    </source>
</evidence>
<gene>
    <name evidence="5" type="ORF">NEE01_04330</name>
</gene>
<dbReference type="InterPro" id="IPR050313">
    <property type="entry name" value="Carb_Metab_HTH_regulators"/>
</dbReference>
<sequence>MHVEERDSLILNLIGKTGFVSFKSLEASIPASPATLRRDLDRLEAKGVIQRVRGGARLVEDEAAGERGDVQSLAGVPFHENIDRNRAQKEAIGRAAATLCKPGESIIIDGGSTTLQMCNHLADLHLQVLTNSLHVVSALLPQPGTRIAVPGGSVFREQNIILGIGGEECMPRVYAPRLFMGAAFVGAQGVMQADVVLAAAERQMIDRAEWVALLVDSSKFAAPSGSVVCGLDELDVVVTDAGISDVHARMIEQAGVELIIA</sequence>
<dbReference type="InterPro" id="IPR014036">
    <property type="entry name" value="DeoR-like_C"/>
</dbReference>
<evidence type="ECO:0000313" key="5">
    <source>
        <dbReference type="EMBL" id="MCW6534005.1"/>
    </source>
</evidence>
<dbReference type="AlphaFoldDB" id="A0AA42CNW0"/>
<dbReference type="RefSeq" id="WP_179513864.1">
    <property type="nucleotide sequence ID" value="NZ_JANFAV010000002.1"/>
</dbReference>
<dbReference type="Pfam" id="PF00455">
    <property type="entry name" value="DeoRC"/>
    <property type="match status" value="1"/>
</dbReference>
<organism evidence="5 6">
    <name type="scientific">Sphingomonas lycopersici</name>
    <dbReference type="NCBI Taxonomy" id="2951807"/>
    <lineage>
        <taxon>Bacteria</taxon>
        <taxon>Pseudomonadati</taxon>
        <taxon>Pseudomonadota</taxon>
        <taxon>Alphaproteobacteria</taxon>
        <taxon>Sphingomonadales</taxon>
        <taxon>Sphingomonadaceae</taxon>
        <taxon>Sphingomonas</taxon>
    </lineage>
</organism>
<dbReference type="InterPro" id="IPR001034">
    <property type="entry name" value="DeoR_HTH"/>
</dbReference>
<dbReference type="Proteomes" id="UP001165565">
    <property type="component" value="Unassembled WGS sequence"/>
</dbReference>
<dbReference type="GO" id="GO:0003700">
    <property type="term" value="F:DNA-binding transcription factor activity"/>
    <property type="evidence" value="ECO:0007669"/>
    <property type="project" value="InterPro"/>
</dbReference>
<keyword evidence="2 5" id="KW-0238">DNA-binding</keyword>
<keyword evidence="6" id="KW-1185">Reference proteome</keyword>
<dbReference type="PANTHER" id="PTHR30363">
    <property type="entry name" value="HTH-TYPE TRANSCRIPTIONAL REGULATOR SRLR-RELATED"/>
    <property type="match status" value="1"/>
</dbReference>
<dbReference type="PRINTS" id="PR00037">
    <property type="entry name" value="HTHLACR"/>
</dbReference>
<proteinExistence type="predicted"/>
<name>A0AA42CNW0_9SPHN</name>
<evidence type="ECO:0000259" key="4">
    <source>
        <dbReference type="PROSITE" id="PS51000"/>
    </source>
</evidence>
<dbReference type="InterPro" id="IPR036390">
    <property type="entry name" value="WH_DNA-bd_sf"/>
</dbReference>
<evidence type="ECO:0000256" key="3">
    <source>
        <dbReference type="ARBA" id="ARBA00023163"/>
    </source>
</evidence>